<dbReference type="Proteomes" id="UP000586254">
    <property type="component" value="Unassembled WGS sequence"/>
</dbReference>
<dbReference type="SUPFAM" id="SSF46785">
    <property type="entry name" value="Winged helix' DNA-binding domain"/>
    <property type="match status" value="1"/>
</dbReference>
<gene>
    <name evidence="1" type="ORF">H0N91_08355</name>
    <name evidence="2" type="ORF">SAMN04515649_11275</name>
</gene>
<dbReference type="AlphaFoldDB" id="A0A853JN73"/>
<name>A0A853JN73_9FIRM</name>
<dbReference type="EMBL" id="FRBP01000012">
    <property type="protein sequence ID" value="SHM17036.1"/>
    <property type="molecule type" value="Genomic_DNA"/>
</dbReference>
<dbReference type="Gene3D" id="1.10.10.10">
    <property type="entry name" value="Winged helix-like DNA-binding domain superfamily/Winged helix DNA-binding domain"/>
    <property type="match status" value="1"/>
</dbReference>
<dbReference type="InterPro" id="IPR036390">
    <property type="entry name" value="WH_DNA-bd_sf"/>
</dbReference>
<evidence type="ECO:0000313" key="3">
    <source>
        <dbReference type="Proteomes" id="UP000184012"/>
    </source>
</evidence>
<comment type="caution">
    <text evidence="1">The sequence shown here is derived from an EMBL/GenBank/DDBJ whole genome shotgun (WGS) entry which is preliminary data.</text>
</comment>
<dbReference type="eggNOG" id="COG1974">
    <property type="taxonomic scope" value="Bacteria"/>
</dbReference>
<proteinExistence type="predicted"/>
<sequence>MNTKDPELMDRIKEYISGYYREYNGLMPTITQISNAMGVVRSTAYKYLVAMDKKGMISYQDGRISIPDMGKIIVESEQVDAVGAINCGEPALDENNENTLKRYAGIDKESRKVVLEYMNQEVYPDKKILISSLICQGVLSHVIKAI</sequence>
<reference evidence="2 3" key="1">
    <citation type="submission" date="2016-11" db="EMBL/GenBank/DDBJ databases">
        <authorList>
            <person name="Varghese N."/>
            <person name="Submissions S."/>
        </authorList>
    </citation>
    <scope>NUCLEOTIDE SEQUENCE [LARGE SCALE GENOMIC DNA]</scope>
    <source>
        <strain evidence="2 3">FD</strain>
    </source>
</reference>
<dbReference type="KEGG" id="elm:ELI_2780"/>
<dbReference type="InterPro" id="IPR036388">
    <property type="entry name" value="WH-like_DNA-bd_sf"/>
</dbReference>
<accession>A0A853JN73</accession>
<dbReference type="Proteomes" id="UP000184012">
    <property type="component" value="Unassembled WGS sequence"/>
</dbReference>
<organism evidence="1 4">
    <name type="scientific">Eubacterium callanderi</name>
    <dbReference type="NCBI Taxonomy" id="53442"/>
    <lineage>
        <taxon>Bacteria</taxon>
        <taxon>Bacillati</taxon>
        <taxon>Bacillota</taxon>
        <taxon>Clostridia</taxon>
        <taxon>Eubacteriales</taxon>
        <taxon>Eubacteriaceae</taxon>
        <taxon>Eubacterium</taxon>
    </lineage>
</organism>
<protein>
    <submittedName>
        <fullName evidence="2">Crp-like helix-turn-helix domain-containing protein</fullName>
    </submittedName>
    <submittedName>
        <fullName evidence="1">Repressor LexA</fullName>
    </submittedName>
</protein>
<dbReference type="HOGENOM" id="CLU_066192_45_1_9"/>
<evidence type="ECO:0000313" key="1">
    <source>
        <dbReference type="EMBL" id="NZA38155.1"/>
    </source>
</evidence>
<dbReference type="EMBL" id="JACCKS010000008">
    <property type="protein sequence ID" value="NZA38155.1"/>
    <property type="molecule type" value="Genomic_DNA"/>
</dbReference>
<evidence type="ECO:0000313" key="4">
    <source>
        <dbReference type="Proteomes" id="UP000586254"/>
    </source>
</evidence>
<reference evidence="1 4" key="2">
    <citation type="submission" date="2020-07" db="EMBL/GenBank/DDBJ databases">
        <title>Organ Donor 1.</title>
        <authorList>
            <person name="Marsh A.J."/>
            <person name="Azcarate-Peril M.A."/>
        </authorList>
    </citation>
    <scope>NUCLEOTIDE SEQUENCE [LARGE SCALE GENOMIC DNA]</scope>
    <source>
        <strain evidence="1 4">AMC0717</strain>
    </source>
</reference>
<evidence type="ECO:0000313" key="2">
    <source>
        <dbReference type="EMBL" id="SHM17036.1"/>
    </source>
</evidence>
<dbReference type="RefSeq" id="WP_013381081.1">
    <property type="nucleotide sequence ID" value="NZ_CABJAI010000007.1"/>
</dbReference>